<dbReference type="EMBL" id="MVGT01004338">
    <property type="protein sequence ID" value="OVA00382.1"/>
    <property type="molecule type" value="Genomic_DNA"/>
</dbReference>
<dbReference type="GO" id="GO:0005697">
    <property type="term" value="C:telomerase holoenzyme complex"/>
    <property type="evidence" value="ECO:0007669"/>
    <property type="project" value="TreeGrafter"/>
</dbReference>
<dbReference type="PANTHER" id="PTHR15696:SF0">
    <property type="entry name" value="TELOMERASE-BINDING PROTEIN EST1A"/>
    <property type="match status" value="1"/>
</dbReference>
<evidence type="ECO:0000256" key="1">
    <source>
        <dbReference type="ARBA" id="ARBA00022737"/>
    </source>
</evidence>
<reference evidence="4 5" key="1">
    <citation type="journal article" date="2017" name="Mol. Plant">
        <title>The Genome of Medicinal Plant Macleaya cordata Provides New Insights into Benzylisoquinoline Alkaloids Metabolism.</title>
        <authorList>
            <person name="Liu X."/>
            <person name="Liu Y."/>
            <person name="Huang P."/>
            <person name="Ma Y."/>
            <person name="Qing Z."/>
            <person name="Tang Q."/>
            <person name="Cao H."/>
            <person name="Cheng P."/>
            <person name="Zheng Y."/>
            <person name="Yuan Z."/>
            <person name="Zhou Y."/>
            <person name="Liu J."/>
            <person name="Tang Z."/>
            <person name="Zhuo Y."/>
            <person name="Zhang Y."/>
            <person name="Yu L."/>
            <person name="Huang J."/>
            <person name="Yang P."/>
            <person name="Peng Q."/>
            <person name="Zhang J."/>
            <person name="Jiang W."/>
            <person name="Zhang Z."/>
            <person name="Lin K."/>
            <person name="Ro D.K."/>
            <person name="Chen X."/>
            <person name="Xiong X."/>
            <person name="Shang Y."/>
            <person name="Huang S."/>
            <person name="Zeng J."/>
        </authorList>
    </citation>
    <scope>NUCLEOTIDE SEQUENCE [LARGE SCALE GENOMIC DNA]</scope>
    <source>
        <strain evidence="5">cv. BLH2017</strain>
        <tissue evidence="4">Root</tissue>
    </source>
</reference>
<dbReference type="Pfam" id="PF10373">
    <property type="entry name" value="EST1_DNA_bind"/>
    <property type="match status" value="1"/>
</dbReference>
<name>A0A200PQ97_MACCD</name>
<sequence length="1031" mass="116806">MSGEKGATKRVISAPIILINAMGPLNDQNHTPNFIVEAVNAEKQLWQLIRSKGPLHIDGQKLYRKARSSYEEIIVNDHELAELQDIEYSLWKLHYKYIDEYRNRIREASSLKKCANLASDNLLEGLKSFLSEATEFYQDLITKIRRSYGLPKELLVFNSGVSSSMESSEICRCQFSCHRSLVFLGDLARYKELYGNPNAQDRNWSFAAIHYLNASMIWPDSGNPQNQLAVLATYLGDEFLALYHCIRSLAVKEPFPDAWDNLILLFDKNWSSRLHSLSNEATFDFSKPSERSTVQNTAEDVVMSEQNGLWSLIVRTISFFYVKSSLDEFPFIFGSTIRQLEALFLLDDVSLKAALESYQPLDVARMGPFRGLQLVCVFIFTFHTLSESPQLQNPRYIKFKQHPALIQQALASTFICMGRLVERCMVANPVDRCPLLPSILVFIEWLVGVQDKPETIEADEKCENAMGYFFGVFVNLLNQLEKTGGEIKSQDFSTLWEDHELLGFLPVCQSHELLDFSTHREPRNEFGDQHECQVRISRILLASMKVVNRSNGTRKWIFYEKTARKFYATESKELLCKKELEATEGGLDLKVRELQQNFGKSVQPLCEPTEESQVKTNDGDKNNLDVHRISTLVEEEEVILFKPIMRYNSAPLYVPVVTADKLTSSGESLCRNSSLLPQKQISGDPSGFFSNTTGSRMKKISWQEPLIEESVIDPFTGQSVDSPRFGIVDNQTGGVSSIAGPPSLSAWVLGRENFGITGEKDKNDSSKYGSGHIKDISSAYVTSLSAGENAPRQPDMKVTSSSHFMYGFSSEGDSVIGAMCSSSPTHYVASPYMPPLPSAPLLPDDATWSSSDSSNYSECKDSEDMKEQFFDASRVNIYSNLTGIQGCSPNFDPTIPRFSYGDSAQRLHHYQGNLILDQAHWPVQSHSPTNLGRFHDEDFSRLSLFDRWTNPLTSKPKEHLQDPQWNPGYQNVYGNDEQGREKLFHGHQRPSPYWYGAAMDLRSEQHLLLQYLKEKELRLQLESKLRGPSQK</sequence>
<dbReference type="FunFam" id="1.25.40.10:FF:000225">
    <property type="entry name" value="Protein SMG7"/>
    <property type="match status" value="1"/>
</dbReference>
<dbReference type="InterPro" id="IPR045153">
    <property type="entry name" value="Est1/Ebs1-like"/>
</dbReference>
<evidence type="ECO:0000313" key="5">
    <source>
        <dbReference type="Proteomes" id="UP000195402"/>
    </source>
</evidence>
<dbReference type="STRING" id="56857.A0A200PQ97"/>
<dbReference type="GO" id="GO:0042162">
    <property type="term" value="F:telomeric DNA binding"/>
    <property type="evidence" value="ECO:0007669"/>
    <property type="project" value="TreeGrafter"/>
</dbReference>
<dbReference type="Gene3D" id="1.25.40.10">
    <property type="entry name" value="Tetratricopeptide repeat domain"/>
    <property type="match status" value="1"/>
</dbReference>
<comment type="caution">
    <text evidence="4">The sequence shown here is derived from an EMBL/GenBank/DDBJ whole genome shotgun (WGS) entry which is preliminary data.</text>
</comment>
<dbReference type="AlphaFoldDB" id="A0A200PQ97"/>
<dbReference type="Pfam" id="PF10374">
    <property type="entry name" value="EST1"/>
    <property type="match status" value="1"/>
</dbReference>
<protein>
    <submittedName>
        <fullName evidence="4">DNA/RNA-binding domain</fullName>
    </submittedName>
</protein>
<dbReference type="GO" id="GO:0070034">
    <property type="term" value="F:telomerase RNA binding"/>
    <property type="evidence" value="ECO:0007669"/>
    <property type="project" value="TreeGrafter"/>
</dbReference>
<dbReference type="InterPro" id="IPR011990">
    <property type="entry name" value="TPR-like_helical_dom_sf"/>
</dbReference>
<keyword evidence="5" id="KW-1185">Reference proteome</keyword>
<dbReference type="PANTHER" id="PTHR15696">
    <property type="entry name" value="SMG-7 SUPPRESSOR WITH MORPHOLOGICAL EFFECT ON GENITALIA PROTEIN 7"/>
    <property type="match status" value="1"/>
</dbReference>
<dbReference type="SUPFAM" id="SSF48452">
    <property type="entry name" value="TPR-like"/>
    <property type="match status" value="1"/>
</dbReference>
<dbReference type="OMA" id="KCQFLCH"/>
<dbReference type="OrthoDB" id="69928at2759"/>
<proteinExistence type="predicted"/>
<evidence type="ECO:0000259" key="3">
    <source>
        <dbReference type="Pfam" id="PF10374"/>
    </source>
</evidence>
<dbReference type="InParanoid" id="A0A200PQ97"/>
<dbReference type="InterPro" id="IPR018834">
    <property type="entry name" value="DNA/RNA-bd_Est1-type"/>
</dbReference>
<evidence type="ECO:0000313" key="4">
    <source>
        <dbReference type="EMBL" id="OVA00382.1"/>
    </source>
</evidence>
<feature type="domain" description="DNA/RNA-binding" evidence="2">
    <location>
        <begin position="209"/>
        <end position="508"/>
    </location>
</feature>
<dbReference type="FunCoup" id="A0A200PQ97">
    <property type="interactions" value="33"/>
</dbReference>
<keyword evidence="1" id="KW-0677">Repeat</keyword>
<evidence type="ECO:0000259" key="2">
    <source>
        <dbReference type="Pfam" id="PF10373"/>
    </source>
</evidence>
<accession>A0A200PQ97</accession>
<organism evidence="4 5">
    <name type="scientific">Macleaya cordata</name>
    <name type="common">Five-seeded plume-poppy</name>
    <name type="synonym">Bocconia cordata</name>
    <dbReference type="NCBI Taxonomy" id="56857"/>
    <lineage>
        <taxon>Eukaryota</taxon>
        <taxon>Viridiplantae</taxon>
        <taxon>Streptophyta</taxon>
        <taxon>Embryophyta</taxon>
        <taxon>Tracheophyta</taxon>
        <taxon>Spermatophyta</taxon>
        <taxon>Magnoliopsida</taxon>
        <taxon>Ranunculales</taxon>
        <taxon>Papaveraceae</taxon>
        <taxon>Papaveroideae</taxon>
        <taxon>Macleaya</taxon>
    </lineage>
</organism>
<dbReference type="GO" id="GO:0000184">
    <property type="term" value="P:nuclear-transcribed mRNA catabolic process, nonsense-mediated decay"/>
    <property type="evidence" value="ECO:0007669"/>
    <property type="project" value="TreeGrafter"/>
</dbReference>
<gene>
    <name evidence="4" type="ORF">BVC80_1183g86</name>
</gene>
<dbReference type="InterPro" id="IPR019458">
    <property type="entry name" value="Est1-like_N"/>
</dbReference>
<dbReference type="Proteomes" id="UP000195402">
    <property type="component" value="Unassembled WGS sequence"/>
</dbReference>
<feature type="domain" description="Telomerase activating protein Est1-like N-terminal" evidence="3">
    <location>
        <begin position="86"/>
        <end position="194"/>
    </location>
</feature>